<feature type="transmembrane region" description="Helical" evidence="1">
    <location>
        <begin position="12"/>
        <end position="35"/>
    </location>
</feature>
<accession>A0A5M8QU64</accession>
<keyword evidence="1" id="KW-1133">Transmembrane helix</keyword>
<keyword evidence="1" id="KW-0812">Transmembrane</keyword>
<evidence type="ECO:0000313" key="2">
    <source>
        <dbReference type="EMBL" id="KAA6438364.1"/>
    </source>
</evidence>
<reference evidence="2 3" key="1">
    <citation type="submission" date="2019-05" db="EMBL/GenBank/DDBJ databases">
        <authorList>
            <person name="Qu J.-H."/>
        </authorList>
    </citation>
    <scope>NUCLEOTIDE SEQUENCE [LARGE SCALE GENOMIC DNA]</scope>
    <source>
        <strain evidence="2 3">NS28</strain>
    </source>
</reference>
<organism evidence="2 3">
    <name type="scientific">Dyadobacter flavalbus</name>
    <dbReference type="NCBI Taxonomy" id="2579942"/>
    <lineage>
        <taxon>Bacteria</taxon>
        <taxon>Pseudomonadati</taxon>
        <taxon>Bacteroidota</taxon>
        <taxon>Cytophagia</taxon>
        <taxon>Cytophagales</taxon>
        <taxon>Spirosomataceae</taxon>
        <taxon>Dyadobacter</taxon>
    </lineage>
</organism>
<sequence length="176" mass="19539">MASEEPKKTGKINIEVLLGLSATFLSFAALIVSVFQTKIAREQQHASVWPYLSASFSNAEHSYSYNVNNFGIGPAIIRNVSWEMGDSVYSSTFDFIRNEIGFPKGLGRSEMESGYVVPANNGLSLIEVNDNDSLSRIMEKKLTSNSFRLRVIYSDVYGNCWEMGTGKTKPLSECPE</sequence>
<dbReference type="OrthoDB" id="763750at2"/>
<evidence type="ECO:0000313" key="3">
    <source>
        <dbReference type="Proteomes" id="UP000323994"/>
    </source>
</evidence>
<protein>
    <submittedName>
        <fullName evidence="2">Uncharacterized protein</fullName>
    </submittedName>
</protein>
<gene>
    <name evidence="2" type="ORF">FEM33_16860</name>
</gene>
<dbReference type="RefSeq" id="WP_139013167.1">
    <property type="nucleotide sequence ID" value="NZ_VBSN01000049.1"/>
</dbReference>
<keyword evidence="1" id="KW-0472">Membrane</keyword>
<keyword evidence="3" id="KW-1185">Reference proteome</keyword>
<dbReference type="Proteomes" id="UP000323994">
    <property type="component" value="Unassembled WGS sequence"/>
</dbReference>
<dbReference type="EMBL" id="VBSN01000049">
    <property type="protein sequence ID" value="KAA6438364.1"/>
    <property type="molecule type" value="Genomic_DNA"/>
</dbReference>
<name>A0A5M8QU64_9BACT</name>
<evidence type="ECO:0000256" key="1">
    <source>
        <dbReference type="SAM" id="Phobius"/>
    </source>
</evidence>
<dbReference type="AlphaFoldDB" id="A0A5M8QU64"/>
<proteinExistence type="predicted"/>
<comment type="caution">
    <text evidence="2">The sequence shown here is derived from an EMBL/GenBank/DDBJ whole genome shotgun (WGS) entry which is preliminary data.</text>
</comment>